<dbReference type="STRING" id="1284197.S8AWF8"/>
<reference evidence="4 5" key="1">
    <citation type="journal article" date="2013" name="PLoS Genet.">
        <title>Genomic mechanisms accounting for the adaptation to parasitism in nematode-trapping fungi.</title>
        <authorList>
            <person name="Meerupati T."/>
            <person name="Andersson K.M."/>
            <person name="Friman E."/>
            <person name="Kumar D."/>
            <person name="Tunlid A."/>
            <person name="Ahren D."/>
        </authorList>
    </citation>
    <scope>NUCLEOTIDE SEQUENCE [LARGE SCALE GENOMIC DNA]</scope>
    <source>
        <strain evidence="4 5">CBS 200.50</strain>
    </source>
</reference>
<dbReference type="EMBL" id="AQGS01000017">
    <property type="protein sequence ID" value="EPS45291.1"/>
    <property type="molecule type" value="Genomic_DNA"/>
</dbReference>
<dbReference type="InterPro" id="IPR002889">
    <property type="entry name" value="WSC_carb-bd"/>
</dbReference>
<dbReference type="eggNOG" id="KOG4157">
    <property type="taxonomic scope" value="Eukaryota"/>
</dbReference>
<evidence type="ECO:0000313" key="5">
    <source>
        <dbReference type="Proteomes" id="UP000015100"/>
    </source>
</evidence>
<evidence type="ECO:0000256" key="2">
    <source>
        <dbReference type="SAM" id="SignalP"/>
    </source>
</evidence>
<dbReference type="PANTHER" id="PTHR45964">
    <property type="entry name" value="WSCD FAMILY MEMBER CG9164"/>
    <property type="match status" value="1"/>
</dbReference>
<organism evidence="4 5">
    <name type="scientific">Dactylellina haptotyla (strain CBS 200.50)</name>
    <name type="common">Nematode-trapping fungus</name>
    <name type="synonym">Monacrosporium haptotylum</name>
    <dbReference type="NCBI Taxonomy" id="1284197"/>
    <lineage>
        <taxon>Eukaryota</taxon>
        <taxon>Fungi</taxon>
        <taxon>Dikarya</taxon>
        <taxon>Ascomycota</taxon>
        <taxon>Pezizomycotina</taxon>
        <taxon>Orbiliomycetes</taxon>
        <taxon>Orbiliales</taxon>
        <taxon>Orbiliaceae</taxon>
        <taxon>Dactylellina</taxon>
    </lineage>
</organism>
<protein>
    <recommendedName>
        <fullName evidence="3">WSC domain-containing protein</fullName>
    </recommendedName>
</protein>
<keyword evidence="1" id="KW-0677">Repeat</keyword>
<dbReference type="Pfam" id="PF01822">
    <property type="entry name" value="WSC"/>
    <property type="match status" value="2"/>
</dbReference>
<feature type="chain" id="PRO_5004560968" description="WSC domain-containing protein" evidence="2">
    <location>
        <begin position="20"/>
        <end position="271"/>
    </location>
</feature>
<dbReference type="PROSITE" id="PS51212">
    <property type="entry name" value="WSC"/>
    <property type="match status" value="2"/>
</dbReference>
<evidence type="ECO:0000313" key="4">
    <source>
        <dbReference type="EMBL" id="EPS45291.1"/>
    </source>
</evidence>
<dbReference type="Proteomes" id="UP000015100">
    <property type="component" value="Unassembled WGS sequence"/>
</dbReference>
<name>S8AWF8_DACHA</name>
<feature type="signal peptide" evidence="2">
    <location>
        <begin position="1"/>
        <end position="19"/>
    </location>
</feature>
<feature type="domain" description="WSC" evidence="3">
    <location>
        <begin position="60"/>
        <end position="156"/>
    </location>
</feature>
<proteinExistence type="predicted"/>
<dbReference type="SMART" id="SM00321">
    <property type="entry name" value="WSC"/>
    <property type="match status" value="2"/>
</dbReference>
<comment type="caution">
    <text evidence="4">The sequence shown here is derived from an EMBL/GenBank/DDBJ whole genome shotgun (WGS) entry which is preliminary data.</text>
</comment>
<keyword evidence="2" id="KW-0732">Signal</keyword>
<evidence type="ECO:0000259" key="3">
    <source>
        <dbReference type="PROSITE" id="PS51212"/>
    </source>
</evidence>
<keyword evidence="5" id="KW-1185">Reference proteome</keyword>
<dbReference type="InterPro" id="IPR051589">
    <property type="entry name" value="Sialate-O-sulfotransferase"/>
</dbReference>
<reference evidence="5" key="2">
    <citation type="submission" date="2013-04" db="EMBL/GenBank/DDBJ databases">
        <title>Genomic mechanisms accounting for the adaptation to parasitism in nematode-trapping fungi.</title>
        <authorList>
            <person name="Ahren D.G."/>
        </authorList>
    </citation>
    <scope>NUCLEOTIDE SEQUENCE [LARGE SCALE GENOMIC DNA]</scope>
    <source>
        <strain evidence="5">CBS 200.50</strain>
    </source>
</reference>
<dbReference type="OrthoDB" id="5985073at2759"/>
<dbReference type="HOGENOM" id="CLU_1240094_0_0_1"/>
<evidence type="ECO:0000256" key="1">
    <source>
        <dbReference type="ARBA" id="ARBA00022737"/>
    </source>
</evidence>
<gene>
    <name evidence="4" type="ORF">H072_694</name>
</gene>
<feature type="domain" description="WSC" evidence="3">
    <location>
        <begin position="170"/>
        <end position="262"/>
    </location>
</feature>
<dbReference type="PANTHER" id="PTHR45964:SF5">
    <property type="entry name" value="WSCD FAMILY MEMBER CG9164"/>
    <property type="match status" value="1"/>
</dbReference>
<accession>S8AWF8</accession>
<dbReference type="AlphaFoldDB" id="S8AWF8"/>
<sequence length="271" mass="28803">MQLGTVAFTAALFASAAVAVPSQNMGLSKRMPGANFLSKRGYGDGTTYGNWDNCYKKVTPFELQGCYALAPGAPGILEYGVLPQWIASSQMTKSKCYQRCKGLGVRYAAFLNGGICACGNQLKGNKIDSSKCTSTCNADGAKDCGGPTVYSVYADPTIKADYDVTTAVTGYQYSGCYWDDPERIVRFGCPDPQLTGTVVTITKCFAACAKYGYPFAGLTAGEQCAIRPGAKDAGPITCNMPCKADKGDICGGWWAQAVYYNPDLDSSEPCR</sequence>